<feature type="transmembrane region" description="Helical" evidence="1">
    <location>
        <begin position="76"/>
        <end position="97"/>
    </location>
</feature>
<keyword evidence="6" id="KW-1185">Reference proteome</keyword>
<evidence type="ECO:0000256" key="1">
    <source>
        <dbReference type="SAM" id="Phobius"/>
    </source>
</evidence>
<feature type="domain" description="Protein YTP1-like C-terminal" evidence="4">
    <location>
        <begin position="158"/>
        <end position="401"/>
    </location>
</feature>
<dbReference type="InterPro" id="IPR018827">
    <property type="entry name" value="YTP1_C"/>
</dbReference>
<evidence type="ECO:0008006" key="7">
    <source>
        <dbReference type="Google" id="ProtNLM"/>
    </source>
</evidence>
<dbReference type="PANTHER" id="PTHR31685:SF2">
    <property type="entry name" value="PROTEIN YTP1"/>
    <property type="match status" value="1"/>
</dbReference>
<feature type="domain" description="DUF2427" evidence="3">
    <location>
        <begin position="39"/>
        <end position="130"/>
    </location>
</feature>
<feature type="transmembrane region" description="Helical" evidence="1">
    <location>
        <begin position="109"/>
        <end position="129"/>
    </location>
</feature>
<evidence type="ECO:0000256" key="2">
    <source>
        <dbReference type="SAM" id="SignalP"/>
    </source>
</evidence>
<keyword evidence="1" id="KW-1133">Transmembrane helix</keyword>
<dbReference type="InterPro" id="IPR018825">
    <property type="entry name" value="DUF2427"/>
</dbReference>
<evidence type="ECO:0000313" key="5">
    <source>
        <dbReference type="EMBL" id="KAJ2849827.1"/>
    </source>
</evidence>
<feature type="transmembrane region" description="Helical" evidence="1">
    <location>
        <begin position="50"/>
        <end position="69"/>
    </location>
</feature>
<dbReference type="Pfam" id="PF10355">
    <property type="entry name" value="Ytp1"/>
    <property type="match status" value="1"/>
</dbReference>
<dbReference type="CDD" id="cd08760">
    <property type="entry name" value="Cyt_b561_FRRS1_like"/>
    <property type="match status" value="1"/>
</dbReference>
<feature type="transmembrane region" description="Helical" evidence="1">
    <location>
        <begin position="308"/>
        <end position="333"/>
    </location>
</feature>
<proteinExistence type="predicted"/>
<dbReference type="AlphaFoldDB" id="A0A9W8IEY9"/>
<feature type="transmembrane region" description="Helical" evidence="1">
    <location>
        <begin position="345"/>
        <end position="361"/>
    </location>
</feature>
<dbReference type="Proteomes" id="UP001139887">
    <property type="component" value="Unassembled WGS sequence"/>
</dbReference>
<organism evidence="5 6">
    <name type="scientific">Coemansia brasiliensis</name>
    <dbReference type="NCBI Taxonomy" id="2650707"/>
    <lineage>
        <taxon>Eukaryota</taxon>
        <taxon>Fungi</taxon>
        <taxon>Fungi incertae sedis</taxon>
        <taxon>Zoopagomycota</taxon>
        <taxon>Kickxellomycotina</taxon>
        <taxon>Kickxellomycetes</taxon>
        <taxon>Kickxellales</taxon>
        <taxon>Kickxellaceae</taxon>
        <taxon>Coemansia</taxon>
    </lineage>
</organism>
<dbReference type="OrthoDB" id="4137487at2759"/>
<dbReference type="EMBL" id="JANBUW010000056">
    <property type="protein sequence ID" value="KAJ2849827.1"/>
    <property type="molecule type" value="Genomic_DNA"/>
</dbReference>
<evidence type="ECO:0000259" key="4">
    <source>
        <dbReference type="Pfam" id="PF10355"/>
    </source>
</evidence>
<feature type="transmembrane region" description="Helical" evidence="1">
    <location>
        <begin position="182"/>
        <end position="206"/>
    </location>
</feature>
<feature type="chain" id="PRO_5040925981" description="Cytochrome b561 domain-containing protein" evidence="2">
    <location>
        <begin position="27"/>
        <end position="488"/>
    </location>
</feature>
<keyword evidence="1" id="KW-0472">Membrane</keyword>
<protein>
    <recommendedName>
        <fullName evidence="7">Cytochrome b561 domain-containing protein</fullName>
    </recommendedName>
</protein>
<name>A0A9W8IEY9_9FUNG</name>
<evidence type="ECO:0000313" key="6">
    <source>
        <dbReference type="Proteomes" id="UP001139887"/>
    </source>
</evidence>
<evidence type="ECO:0000259" key="3">
    <source>
        <dbReference type="Pfam" id="PF10348"/>
    </source>
</evidence>
<reference evidence="5" key="1">
    <citation type="submission" date="2022-07" db="EMBL/GenBank/DDBJ databases">
        <title>Phylogenomic reconstructions and comparative analyses of Kickxellomycotina fungi.</title>
        <authorList>
            <person name="Reynolds N.K."/>
            <person name="Stajich J.E."/>
            <person name="Barry K."/>
            <person name="Grigoriev I.V."/>
            <person name="Crous P."/>
            <person name="Smith M.E."/>
        </authorList>
    </citation>
    <scope>NUCLEOTIDE SEQUENCE</scope>
    <source>
        <strain evidence="5">NRRL 1566</strain>
    </source>
</reference>
<feature type="transmembrane region" description="Helical" evidence="1">
    <location>
        <begin position="149"/>
        <end position="170"/>
    </location>
</feature>
<keyword evidence="1" id="KW-0812">Transmembrane</keyword>
<feature type="signal peptide" evidence="2">
    <location>
        <begin position="1"/>
        <end position="26"/>
    </location>
</feature>
<accession>A0A9W8IEY9</accession>
<dbReference type="Pfam" id="PF10348">
    <property type="entry name" value="DUF2427"/>
    <property type="match status" value="1"/>
</dbReference>
<dbReference type="PANTHER" id="PTHR31685">
    <property type="entry name" value="INTEGRAL MEMBRANE PROTEIN (AFU_ORTHOLOGUE AFUA_6G12730)-RELATED"/>
    <property type="match status" value="1"/>
</dbReference>
<keyword evidence="2" id="KW-0732">Signal</keyword>
<comment type="caution">
    <text evidence="5">The sequence shown here is derived from an EMBL/GenBank/DDBJ whole genome shotgun (WGS) entry which is preliminary data.</text>
</comment>
<feature type="transmembrane region" description="Helical" evidence="1">
    <location>
        <begin position="381"/>
        <end position="402"/>
    </location>
</feature>
<sequence length="488" mass="54193">MATYRRLLPMAAAAVLLLATIQPASAHDHHGANLNLDPGEPIGAVLKLHIILMSISFGVLFPIGLVLGLKKHRWHVPMQATGGVMAIVGFVLGHAHSGRAFPENAHSKFSWFMLWLLAAQLGAGIYLKLHTERRFNDRARPFIKVAHKYMAILMVVATYVQVLLGVVAWLGYCYDGFLGQCLAHLIMGSSFLAYGIWLLLLVRMAMPWLESFGRSPELYDSVMIMSWGLFNTFTEHGFIEEAHGWSHKDLQHTSLGVIWFCGGLLSTYMLRKSRSSDRSMFPAIILIFTGCAMGSHEQDTEFSTKVHFVFGLSLVLAGFSRCVEILLITTGLIKNNKTEPNPFQYISVFFLCHSGVMFMSANRESVTALGNMGIDIGTFSLGYLSVSFLLFFYAYFLMQLYADLGKKDKGMPLPIAEDGTVYQQVTDIRGHSSEEVSRNPHVLFDAADDDGYDAPEISSHAFRTTSTTAGGDISRLSDDIELDPMHRD</sequence>
<feature type="transmembrane region" description="Helical" evidence="1">
    <location>
        <begin position="279"/>
        <end position="296"/>
    </location>
</feature>
<gene>
    <name evidence="5" type="ORF">IWW36_002340</name>
</gene>